<dbReference type="AlphaFoldDB" id="A0A8J7GB37"/>
<protein>
    <recommendedName>
        <fullName evidence="5">Lipoprotein</fullName>
    </recommendedName>
</protein>
<gene>
    <name evidence="3" type="ORF">IW245_001338</name>
</gene>
<name>A0A8J7GB37_9ACTN</name>
<sequence>MRSPLLVLVPLLLTGATGCGPATPTARPTSTATAASPSPSPAACPTDAEVLAAARGVNGGLPADAAVRPGSLVCEAGWAAGALTSEVGGVAILLHQVSGTSTGVVLGSSELCDVPEMPQAPAAVRTALHCG</sequence>
<dbReference type="Proteomes" id="UP000622552">
    <property type="component" value="Unassembled WGS sequence"/>
</dbReference>
<evidence type="ECO:0000313" key="4">
    <source>
        <dbReference type="Proteomes" id="UP000622552"/>
    </source>
</evidence>
<feature type="region of interest" description="Disordered" evidence="1">
    <location>
        <begin position="19"/>
        <end position="43"/>
    </location>
</feature>
<evidence type="ECO:0008006" key="5">
    <source>
        <dbReference type="Google" id="ProtNLM"/>
    </source>
</evidence>
<evidence type="ECO:0000313" key="3">
    <source>
        <dbReference type="EMBL" id="MBG6135144.1"/>
    </source>
</evidence>
<proteinExistence type="predicted"/>
<evidence type="ECO:0000256" key="2">
    <source>
        <dbReference type="SAM" id="SignalP"/>
    </source>
</evidence>
<evidence type="ECO:0000256" key="1">
    <source>
        <dbReference type="SAM" id="MobiDB-lite"/>
    </source>
</evidence>
<dbReference type="PROSITE" id="PS51257">
    <property type="entry name" value="PROKAR_LIPOPROTEIN"/>
    <property type="match status" value="1"/>
</dbReference>
<feature type="chain" id="PRO_5038810092" description="Lipoprotein" evidence="2">
    <location>
        <begin position="23"/>
        <end position="131"/>
    </location>
</feature>
<dbReference type="RefSeq" id="WP_197002297.1">
    <property type="nucleotide sequence ID" value="NZ_BONS01000003.1"/>
</dbReference>
<feature type="signal peptide" evidence="2">
    <location>
        <begin position="1"/>
        <end position="22"/>
    </location>
</feature>
<organism evidence="3 4">
    <name type="scientific">Longispora fulva</name>
    <dbReference type="NCBI Taxonomy" id="619741"/>
    <lineage>
        <taxon>Bacteria</taxon>
        <taxon>Bacillati</taxon>
        <taxon>Actinomycetota</taxon>
        <taxon>Actinomycetes</taxon>
        <taxon>Micromonosporales</taxon>
        <taxon>Micromonosporaceae</taxon>
        <taxon>Longispora</taxon>
    </lineage>
</organism>
<accession>A0A8J7GB37</accession>
<keyword evidence="2" id="KW-0732">Signal</keyword>
<comment type="caution">
    <text evidence="3">The sequence shown here is derived from an EMBL/GenBank/DDBJ whole genome shotgun (WGS) entry which is preliminary data.</text>
</comment>
<reference evidence="3" key="1">
    <citation type="submission" date="2020-11" db="EMBL/GenBank/DDBJ databases">
        <title>Sequencing the genomes of 1000 actinobacteria strains.</title>
        <authorList>
            <person name="Klenk H.-P."/>
        </authorList>
    </citation>
    <scope>NUCLEOTIDE SEQUENCE</scope>
    <source>
        <strain evidence="3">DSM 45356</strain>
    </source>
</reference>
<dbReference type="EMBL" id="JADOUF010000001">
    <property type="protein sequence ID" value="MBG6135144.1"/>
    <property type="molecule type" value="Genomic_DNA"/>
</dbReference>
<keyword evidence="4" id="KW-1185">Reference proteome</keyword>